<comment type="similarity">
    <text evidence="2">Belongs to the orthopoxvirus OPG055 family.</text>
</comment>
<dbReference type="Pfam" id="PF04943">
    <property type="entry name" value="Pox_F11"/>
    <property type="match status" value="1"/>
</dbReference>
<evidence type="ECO:0000256" key="3">
    <source>
        <dbReference type="ARBA" id="ARBA00034827"/>
    </source>
</evidence>
<protein>
    <recommendedName>
        <fullName evidence="3">Protein OPG055</fullName>
    </recommendedName>
    <alternativeName>
        <fullName evidence="4">Protein F11</fullName>
    </alternativeName>
</protein>
<evidence type="ECO:0000256" key="1">
    <source>
        <dbReference type="ARBA" id="ARBA00025062"/>
    </source>
</evidence>
<sequence length="168" mass="19039">MSRRSSRGVQFLPQIGGEAIFLIVSLCPTKKLVETGFVIPEISSNDNAKIAARILSEKRKDTIAHIDTLIQHRQQLELAYYNSCMLTEFLHYCNSYAGTIKESLLKDINITHTNITTLLNETAKVIKLVKSLVDKEDTDIVNNFITKEIKNRDKIVNSLSLSNLDFRL</sequence>
<accession>A0A2I6TDN0</accession>
<evidence type="ECO:0000256" key="2">
    <source>
        <dbReference type="ARBA" id="ARBA00034743"/>
    </source>
</evidence>
<dbReference type="Proteomes" id="UP000298625">
    <property type="component" value="Segment"/>
</dbReference>
<evidence type="ECO:0000256" key="4">
    <source>
        <dbReference type="ARBA" id="ARBA00034919"/>
    </source>
</evidence>
<evidence type="ECO:0000313" key="6">
    <source>
        <dbReference type="EMBL" id="QCI57656.1"/>
    </source>
</evidence>
<proteinExistence type="inferred from homology"/>
<evidence type="ECO:0000313" key="5">
    <source>
        <dbReference type="EMBL" id="QCI57458.1"/>
    </source>
</evidence>
<dbReference type="EMBL" id="MK314713">
    <property type="protein sequence ID" value="QCI57656.1"/>
    <property type="molecule type" value="Genomic_DNA"/>
</dbReference>
<comment type="function">
    <text evidence="1">Stimulates increases in peripheral microtubule dynamics and may increase the motility of the infected cells, contributing to cell-to-cell spread of the virus. Seems to inhibit the signaling via the GTPase RHOA and DIAPH1/mDia.</text>
</comment>
<name>A0A2I6TDN0_VACCV</name>
<dbReference type="InterPro" id="IPR007027">
    <property type="entry name" value="Poxvirus_F11"/>
</dbReference>
<dbReference type="Proteomes" id="UP000298666">
    <property type="component" value="Segment"/>
</dbReference>
<reference evidence="6" key="1">
    <citation type="submission" date="2018-12" db="EMBL/GenBank/DDBJ databases">
        <title>Identification of additional Vaccinia host-range genes.</title>
        <authorList>
            <person name="Mendez-Rios J.D."/>
            <person name="Wyatt L.S."/>
            <person name="Moss B."/>
        </authorList>
    </citation>
    <scope>NUCLEOTIDE SEQUENCE [LARGE SCALE GENOMIC DNA]</scope>
    <source>
        <strain evidence="5">47.1 rMVA</strain>
        <strain evidence="6">51.2 rMVA</strain>
    </source>
</reference>
<gene>
    <name evidence="5" type="ORF">47.1rMVA_038</name>
    <name evidence="6" type="ORF">51.2rMVA_044</name>
</gene>
<organism evidence="6">
    <name type="scientific">Vaccinia virus</name>
    <name type="common">VACV</name>
    <name type="synonym">Orthopoxvirus vaccinia</name>
    <dbReference type="NCBI Taxonomy" id="10245"/>
    <lineage>
        <taxon>Viruses</taxon>
        <taxon>Varidnaviria</taxon>
        <taxon>Bamfordvirae</taxon>
        <taxon>Nucleocytoviricota</taxon>
        <taxon>Pokkesviricetes</taxon>
        <taxon>Chitovirales</taxon>
        <taxon>Poxviridae</taxon>
        <taxon>Chordopoxvirinae</taxon>
        <taxon>Orthopoxvirus</taxon>
    </lineage>
</organism>
<dbReference type="EMBL" id="MK314712">
    <property type="protein sequence ID" value="QCI57458.1"/>
    <property type="molecule type" value="Genomic_DNA"/>
</dbReference>